<dbReference type="KEGG" id="nai:NECAME_00415"/>
<reference evidence="7" key="1">
    <citation type="journal article" date="2014" name="Nat. Genet.">
        <title>Genome of the human hookworm Necator americanus.</title>
        <authorList>
            <person name="Tang Y.T."/>
            <person name="Gao X."/>
            <person name="Rosa B.A."/>
            <person name="Abubucker S."/>
            <person name="Hallsworth-Pepin K."/>
            <person name="Martin J."/>
            <person name="Tyagi R."/>
            <person name="Heizer E."/>
            <person name="Zhang X."/>
            <person name="Bhonagiri-Palsikar V."/>
            <person name="Minx P."/>
            <person name="Warren W.C."/>
            <person name="Wang Q."/>
            <person name="Zhan B."/>
            <person name="Hotez P.J."/>
            <person name="Sternberg P.W."/>
            <person name="Dougall A."/>
            <person name="Gaze S.T."/>
            <person name="Mulvenna J."/>
            <person name="Sotillo J."/>
            <person name="Ranganathan S."/>
            <person name="Rabelo E.M."/>
            <person name="Wilson R.K."/>
            <person name="Felgner P.L."/>
            <person name="Bethony J."/>
            <person name="Hawdon J.M."/>
            <person name="Gasser R.B."/>
            <person name="Loukas A."/>
            <person name="Mitreva M."/>
        </authorList>
    </citation>
    <scope>NUCLEOTIDE SEQUENCE [LARGE SCALE GENOMIC DNA]</scope>
</reference>
<evidence type="ECO:0000256" key="2">
    <source>
        <dbReference type="ARBA" id="ARBA00022475"/>
    </source>
</evidence>
<dbReference type="STRING" id="51031.W2TB00"/>
<dbReference type="GO" id="GO:0007189">
    <property type="term" value="P:adenylate cyclase-activating G protein-coupled receptor signaling pathway"/>
    <property type="evidence" value="ECO:0007669"/>
    <property type="project" value="TreeGrafter"/>
</dbReference>
<dbReference type="GO" id="GO:0005886">
    <property type="term" value="C:plasma membrane"/>
    <property type="evidence" value="ECO:0007669"/>
    <property type="project" value="UniProtKB-SubCell"/>
</dbReference>
<dbReference type="Pfam" id="PF13855">
    <property type="entry name" value="LRR_8"/>
    <property type="match status" value="1"/>
</dbReference>
<dbReference type="SUPFAM" id="SSF52058">
    <property type="entry name" value="L domain-like"/>
    <property type="match status" value="1"/>
</dbReference>
<dbReference type="GO" id="GO:0008528">
    <property type="term" value="F:G protein-coupled peptide receptor activity"/>
    <property type="evidence" value="ECO:0007669"/>
    <property type="project" value="TreeGrafter"/>
</dbReference>
<evidence type="ECO:0000256" key="1">
    <source>
        <dbReference type="ARBA" id="ARBA00004651"/>
    </source>
</evidence>
<evidence type="ECO:0000256" key="3">
    <source>
        <dbReference type="ARBA" id="ARBA00023040"/>
    </source>
</evidence>
<organism evidence="6 7">
    <name type="scientific">Necator americanus</name>
    <name type="common">Human hookworm</name>
    <dbReference type="NCBI Taxonomy" id="51031"/>
    <lineage>
        <taxon>Eukaryota</taxon>
        <taxon>Metazoa</taxon>
        <taxon>Ecdysozoa</taxon>
        <taxon>Nematoda</taxon>
        <taxon>Chromadorea</taxon>
        <taxon>Rhabditida</taxon>
        <taxon>Rhabditina</taxon>
        <taxon>Rhabditomorpha</taxon>
        <taxon>Strongyloidea</taxon>
        <taxon>Ancylostomatidae</taxon>
        <taxon>Bunostominae</taxon>
        <taxon>Necator</taxon>
    </lineage>
</organism>
<dbReference type="AlphaFoldDB" id="W2TB00"/>
<dbReference type="OMA" id="NAIMHEY"/>
<evidence type="ECO:0000313" key="7">
    <source>
        <dbReference type="Proteomes" id="UP000053676"/>
    </source>
</evidence>
<keyword evidence="2" id="KW-0472">Membrane</keyword>
<dbReference type="PANTHER" id="PTHR24372:SF74">
    <property type="entry name" value="LP13728P"/>
    <property type="match status" value="1"/>
</dbReference>
<sequence>FHQYANLEEIEIYESNHLHSFDGNSLRHLANLRKFSITWCRKLEEISEVLLQGNLKIQSLILRDNGLKRMPSMEMTEAHKMDVEVDLSGNQIQYIGDGRVRSVRARSLRLSNNKIKEIAGYAFTGSTFLKLALNGNEELTDLSTDAFKGITELHHLDLSDTSISQLPIIGLKNLKTLTLKHVPTLKKLPPVLSFTHLETAHFTYPHHCCLFKYVDDVVEGENGLYKNNAKEIHHRICKQRETLRSRRQVSITPTLAPSNSDLWSNLFEQWLRDTDELLDNDDEDLPANDPMFAAFDPSEIGATRCLAVEEVATVQGFYQNITCTPQPDAFNPCENIVGMYVRAMSTIDMRLAGKPAGMYPDLV</sequence>
<comment type="subcellular location">
    <subcellularLocation>
        <location evidence="1">Cell membrane</location>
        <topology evidence="1">Multi-pass membrane protein</topology>
    </subcellularLocation>
</comment>
<dbReference type="Gene3D" id="3.80.10.10">
    <property type="entry name" value="Ribonuclease Inhibitor"/>
    <property type="match status" value="1"/>
</dbReference>
<dbReference type="OrthoDB" id="5981530at2759"/>
<evidence type="ECO:0000256" key="5">
    <source>
        <dbReference type="ARBA" id="ARBA00023224"/>
    </source>
</evidence>
<evidence type="ECO:0000256" key="4">
    <source>
        <dbReference type="ARBA" id="ARBA00023170"/>
    </source>
</evidence>
<gene>
    <name evidence="6" type="ORF">NECAME_00415</name>
</gene>
<keyword evidence="2" id="KW-1003">Cell membrane</keyword>
<dbReference type="InterPro" id="IPR001611">
    <property type="entry name" value="Leu-rich_rpt"/>
</dbReference>
<dbReference type="InterPro" id="IPR032675">
    <property type="entry name" value="LRR_dom_sf"/>
</dbReference>
<protein>
    <submittedName>
        <fullName evidence="6">Leucine Rich repeat-containing domain protein</fullName>
    </submittedName>
</protein>
<keyword evidence="5" id="KW-0807">Transducer</keyword>
<dbReference type="Proteomes" id="UP000053676">
    <property type="component" value="Unassembled WGS sequence"/>
</dbReference>
<accession>W2TB00</accession>
<dbReference type="PANTHER" id="PTHR24372">
    <property type="entry name" value="GLYCOPROTEIN HORMONE RECEPTOR"/>
    <property type="match status" value="1"/>
</dbReference>
<proteinExistence type="predicted"/>
<feature type="non-terminal residue" evidence="6">
    <location>
        <position position="1"/>
    </location>
</feature>
<dbReference type="GO" id="GO:0009755">
    <property type="term" value="P:hormone-mediated signaling pathway"/>
    <property type="evidence" value="ECO:0007669"/>
    <property type="project" value="TreeGrafter"/>
</dbReference>
<name>W2TB00_NECAM</name>
<dbReference type="EMBL" id="KI659683">
    <property type="protein sequence ID" value="ETN79038.1"/>
    <property type="molecule type" value="Genomic_DNA"/>
</dbReference>
<evidence type="ECO:0000313" key="6">
    <source>
        <dbReference type="EMBL" id="ETN79038.1"/>
    </source>
</evidence>
<keyword evidence="3" id="KW-0297">G-protein coupled receptor</keyword>
<keyword evidence="4" id="KW-0675">Receptor</keyword>
<keyword evidence="7" id="KW-1185">Reference proteome</keyword>